<dbReference type="Proteomes" id="UP000216311">
    <property type="component" value="Unassembled WGS sequence"/>
</dbReference>
<dbReference type="AlphaFoldDB" id="A0A255H1F8"/>
<reference evidence="2 3" key="1">
    <citation type="submission" date="2017-07" db="EMBL/GenBank/DDBJ databases">
        <title>Draft whole genome sequences of clinical Proprionibacteriaceae strains.</title>
        <authorList>
            <person name="Bernier A.-M."/>
            <person name="Bernard K."/>
            <person name="Domingo M.-C."/>
        </authorList>
    </citation>
    <scope>NUCLEOTIDE SEQUENCE [LARGE SCALE GENOMIC DNA]</scope>
    <source>
        <strain evidence="2 3">NML 130396</strain>
    </source>
</reference>
<organism evidence="2 3">
    <name type="scientific">Enemella dayhoffiae</name>
    <dbReference type="NCBI Taxonomy" id="2016507"/>
    <lineage>
        <taxon>Bacteria</taxon>
        <taxon>Bacillati</taxon>
        <taxon>Actinomycetota</taxon>
        <taxon>Actinomycetes</taxon>
        <taxon>Propionibacteriales</taxon>
        <taxon>Propionibacteriaceae</taxon>
        <taxon>Enemella</taxon>
    </lineage>
</organism>
<comment type="caution">
    <text evidence="2">The sequence shown here is derived from an EMBL/GenBank/DDBJ whole genome shotgun (WGS) entry which is preliminary data.</text>
</comment>
<protein>
    <submittedName>
        <fullName evidence="2">Uncharacterized protein</fullName>
    </submittedName>
</protein>
<evidence type="ECO:0000313" key="3">
    <source>
        <dbReference type="Proteomes" id="UP000216311"/>
    </source>
</evidence>
<feature type="compositionally biased region" description="Basic and acidic residues" evidence="1">
    <location>
        <begin position="249"/>
        <end position="260"/>
    </location>
</feature>
<sequence length="518" mass="56610">MPTYGSDGLTRCVVADLDAERGDVDRDAQLIEIRVRAAGGYLIADHSPGGRHLYLLLREGVPADEVLQVLQGWQADCPSLDPAPMRSAHAGLIAPPGALHKSGRGHRQLTTSWPDAQALIDQPNAPTVWQQLLATAPKRRLSSQTAGPSQQTPLREAVDPITHGMGAAYVAIAQTGDTSAYPSPSEARQAVLWSAAAAGLSLTDVARRIHTGAWPGLAGLYSRYSPHHRHNALARDWRKATALVEKHRADRARNRPDRQCNTRGQETHPPAPTGHRGVRDWDNVLAHVERHQLSADPTKILILRAMGQAAQRRGEPQIIDGVRALSLATHLNIATISRGLSELRDAEEPLVTRTAEAHGFEADTYQLVIPDTLRHLTRQRWRRGRLRALHPAFRALGRVAGFCYEALARADTGLGVLDLLERVPYASKSALDDALATLAAHGLATAHRAGRRTLWSVGPESADGVAEQLGADTVHRALVRRYALERALFHAVLLDWWATRGAWWTREPPDEPDPPPPI</sequence>
<proteinExistence type="predicted"/>
<gene>
    <name evidence="2" type="ORF">CGZ93_10440</name>
</gene>
<evidence type="ECO:0000256" key="1">
    <source>
        <dbReference type="SAM" id="MobiDB-lite"/>
    </source>
</evidence>
<name>A0A255H1F8_9ACTN</name>
<accession>A0A255H1F8</accession>
<evidence type="ECO:0000313" key="2">
    <source>
        <dbReference type="EMBL" id="OYO21487.1"/>
    </source>
</evidence>
<feature type="region of interest" description="Disordered" evidence="1">
    <location>
        <begin position="249"/>
        <end position="278"/>
    </location>
</feature>
<dbReference type="EMBL" id="NMVQ01000015">
    <property type="protein sequence ID" value="OYO21487.1"/>
    <property type="molecule type" value="Genomic_DNA"/>
</dbReference>
<keyword evidence="3" id="KW-1185">Reference proteome</keyword>